<dbReference type="Gene3D" id="1.10.357.10">
    <property type="entry name" value="Tetracycline Repressor, domain 2"/>
    <property type="match status" value="1"/>
</dbReference>
<dbReference type="InterPro" id="IPR009057">
    <property type="entry name" value="Homeodomain-like_sf"/>
</dbReference>
<dbReference type="GO" id="GO:0000976">
    <property type="term" value="F:transcription cis-regulatory region binding"/>
    <property type="evidence" value="ECO:0007669"/>
    <property type="project" value="TreeGrafter"/>
</dbReference>
<dbReference type="Proteomes" id="UP001185779">
    <property type="component" value="Unassembled WGS sequence"/>
</dbReference>
<sequence length="215" mass="23274">MGSSDQPASAATATRRSYDSTLRRSQAEQTRAQILEAATRLFAERGWSVGVREIAAEAGVSFETVYAKFGSKTRLFLTAFDVAVVGDDRPVALAQRPEFAALSAGDRRERAAAGAALAADIYARTAGLYRALREGASFDPELASRLVEAYRRQRSDVRAAGEAVAGRTLATDEAEGLWAVISTEVYDLLVNNAGWSHTRYRNWIADATVRLLGPD</sequence>
<dbReference type="PRINTS" id="PR00455">
    <property type="entry name" value="HTHTETR"/>
</dbReference>
<dbReference type="PROSITE" id="PS50977">
    <property type="entry name" value="HTH_TETR_2"/>
    <property type="match status" value="1"/>
</dbReference>
<feature type="DNA-binding region" description="H-T-H motif" evidence="2">
    <location>
        <begin position="50"/>
        <end position="69"/>
    </location>
</feature>
<evidence type="ECO:0000313" key="8">
    <source>
        <dbReference type="Proteomes" id="UP001185922"/>
    </source>
</evidence>
<dbReference type="Pfam" id="PF00440">
    <property type="entry name" value="TetR_N"/>
    <property type="match status" value="1"/>
</dbReference>
<organism evidence="6 8">
    <name type="scientific">Gordonia amicalis</name>
    <dbReference type="NCBI Taxonomy" id="89053"/>
    <lineage>
        <taxon>Bacteria</taxon>
        <taxon>Bacillati</taxon>
        <taxon>Actinomycetota</taxon>
        <taxon>Actinomycetes</taxon>
        <taxon>Mycobacteriales</taxon>
        <taxon>Gordoniaceae</taxon>
        <taxon>Gordonia</taxon>
    </lineage>
</organism>
<keyword evidence="7" id="KW-1185">Reference proteome</keyword>
<dbReference type="InterPro" id="IPR001647">
    <property type="entry name" value="HTH_TetR"/>
</dbReference>
<accession>A0AAE4R5J4</accession>
<keyword evidence="1 2" id="KW-0238">DNA-binding</keyword>
<evidence type="ECO:0000256" key="1">
    <source>
        <dbReference type="ARBA" id="ARBA00023125"/>
    </source>
</evidence>
<dbReference type="EMBL" id="JAWLKH010000019">
    <property type="protein sequence ID" value="MDV6313454.1"/>
    <property type="molecule type" value="Genomic_DNA"/>
</dbReference>
<dbReference type="EMBL" id="JAWLKI010000015">
    <property type="protein sequence ID" value="MDV6308460.1"/>
    <property type="molecule type" value="Genomic_DNA"/>
</dbReference>
<dbReference type="GO" id="GO:0003700">
    <property type="term" value="F:DNA-binding transcription factor activity"/>
    <property type="evidence" value="ECO:0007669"/>
    <property type="project" value="TreeGrafter"/>
</dbReference>
<dbReference type="AlphaFoldDB" id="A0AAE4R5J4"/>
<dbReference type="SUPFAM" id="SSF46689">
    <property type="entry name" value="Homeodomain-like"/>
    <property type="match status" value="1"/>
</dbReference>
<dbReference type="PANTHER" id="PTHR30055:SF235">
    <property type="entry name" value="TRANSCRIPTIONAL REGULATORY PROTEIN"/>
    <property type="match status" value="1"/>
</dbReference>
<feature type="region of interest" description="Disordered" evidence="3">
    <location>
        <begin position="1"/>
        <end position="24"/>
    </location>
</feature>
<reference evidence="6 7" key="1">
    <citation type="submission" date="2023-10" db="EMBL/GenBank/DDBJ databases">
        <title>Development of a sustainable strategy for remediation of hydrocarbon-contaminated territories based on the waste exchange concept.</title>
        <authorList>
            <person name="Krivoruchko A."/>
        </authorList>
    </citation>
    <scope>NUCLEOTIDE SEQUENCE</scope>
    <source>
        <strain evidence="5 7">IEGM 1266</strain>
        <strain evidence="6">IEGM 1279</strain>
    </source>
</reference>
<evidence type="ECO:0000259" key="4">
    <source>
        <dbReference type="PROSITE" id="PS50977"/>
    </source>
</evidence>
<evidence type="ECO:0000256" key="2">
    <source>
        <dbReference type="PROSITE-ProRule" id="PRU00335"/>
    </source>
</evidence>
<dbReference type="PANTHER" id="PTHR30055">
    <property type="entry name" value="HTH-TYPE TRANSCRIPTIONAL REGULATOR RUTR"/>
    <property type="match status" value="1"/>
</dbReference>
<comment type="caution">
    <text evidence="6">The sequence shown here is derived from an EMBL/GenBank/DDBJ whole genome shotgun (WGS) entry which is preliminary data.</text>
</comment>
<protein>
    <submittedName>
        <fullName evidence="6">Helix-turn-helix domain-containing protein</fullName>
    </submittedName>
</protein>
<feature type="domain" description="HTH tetR-type" evidence="4">
    <location>
        <begin position="28"/>
        <end position="87"/>
    </location>
</feature>
<dbReference type="GeneID" id="77173888"/>
<dbReference type="InterPro" id="IPR050109">
    <property type="entry name" value="HTH-type_TetR-like_transc_reg"/>
</dbReference>
<evidence type="ECO:0000256" key="3">
    <source>
        <dbReference type="SAM" id="MobiDB-lite"/>
    </source>
</evidence>
<evidence type="ECO:0000313" key="6">
    <source>
        <dbReference type="EMBL" id="MDV6313454.1"/>
    </source>
</evidence>
<gene>
    <name evidence="5" type="ORF">R3P94_14270</name>
    <name evidence="6" type="ORF">R3Q15_16405</name>
</gene>
<name>A0AAE4R5J4_9ACTN</name>
<dbReference type="RefSeq" id="WP_040004665.1">
    <property type="nucleotide sequence ID" value="NZ_CP091855.1"/>
</dbReference>
<dbReference type="Proteomes" id="UP001185922">
    <property type="component" value="Unassembled WGS sequence"/>
</dbReference>
<evidence type="ECO:0000313" key="5">
    <source>
        <dbReference type="EMBL" id="MDV6308460.1"/>
    </source>
</evidence>
<evidence type="ECO:0000313" key="7">
    <source>
        <dbReference type="Proteomes" id="UP001185779"/>
    </source>
</evidence>
<feature type="compositionally biased region" description="Polar residues" evidence="3">
    <location>
        <begin position="1"/>
        <end position="15"/>
    </location>
</feature>
<proteinExistence type="predicted"/>